<evidence type="ECO:0000256" key="5">
    <source>
        <dbReference type="ARBA" id="ARBA00022989"/>
    </source>
</evidence>
<keyword evidence="10" id="KW-1185">Reference proteome</keyword>
<dbReference type="PANTHER" id="PTHR23517">
    <property type="entry name" value="RESISTANCE PROTEIN MDTM, PUTATIVE-RELATED-RELATED"/>
    <property type="match status" value="1"/>
</dbReference>
<keyword evidence="2 7" id="KW-0813">Transport</keyword>
<evidence type="ECO:0000313" key="9">
    <source>
        <dbReference type="EMBL" id="MTH46566.1"/>
    </source>
</evidence>
<dbReference type="AlphaFoldDB" id="A0A6L6ILV2"/>
<dbReference type="GO" id="GO:0005886">
    <property type="term" value="C:plasma membrane"/>
    <property type="evidence" value="ECO:0007669"/>
    <property type="project" value="UniProtKB-SubCell"/>
</dbReference>
<feature type="transmembrane region" description="Helical" evidence="7">
    <location>
        <begin position="247"/>
        <end position="264"/>
    </location>
</feature>
<evidence type="ECO:0000256" key="7">
    <source>
        <dbReference type="HAMAP-Rule" id="MF_01529"/>
    </source>
</evidence>
<dbReference type="InterPro" id="IPR050171">
    <property type="entry name" value="MFS_Transporters"/>
</dbReference>
<evidence type="ECO:0000259" key="8">
    <source>
        <dbReference type="PROSITE" id="PS50850"/>
    </source>
</evidence>
<dbReference type="RefSeq" id="WP_155108192.1">
    <property type="nucleotide sequence ID" value="NZ_WMJZ01000011.1"/>
</dbReference>
<feature type="transmembrane region" description="Helical" evidence="7">
    <location>
        <begin position="163"/>
        <end position="185"/>
    </location>
</feature>
<dbReference type="Gene3D" id="1.20.1250.20">
    <property type="entry name" value="MFS general substrate transporter like domains"/>
    <property type="match status" value="1"/>
</dbReference>
<keyword evidence="6 7" id="KW-0472">Membrane</keyword>
<evidence type="ECO:0000256" key="4">
    <source>
        <dbReference type="ARBA" id="ARBA00022692"/>
    </source>
</evidence>
<proteinExistence type="inferred from homology"/>
<keyword evidence="4 7" id="KW-0812">Transmembrane</keyword>
<name>A0A6L6ILV2_9ENTR</name>
<evidence type="ECO:0000256" key="3">
    <source>
        <dbReference type="ARBA" id="ARBA00022475"/>
    </source>
</evidence>
<dbReference type="GO" id="GO:0022857">
    <property type="term" value="F:transmembrane transporter activity"/>
    <property type="evidence" value="ECO:0007669"/>
    <property type="project" value="UniProtKB-UniRule"/>
</dbReference>
<feature type="domain" description="Major facilitator superfamily (MFS) profile" evidence="8">
    <location>
        <begin position="4"/>
        <end position="392"/>
    </location>
</feature>
<feature type="transmembrane region" description="Helical" evidence="7">
    <location>
        <begin position="337"/>
        <end position="357"/>
    </location>
</feature>
<evidence type="ECO:0000256" key="2">
    <source>
        <dbReference type="ARBA" id="ARBA00022448"/>
    </source>
</evidence>
<feature type="transmembrane region" description="Helical" evidence="7">
    <location>
        <begin position="136"/>
        <end position="157"/>
    </location>
</feature>
<dbReference type="GO" id="GO:0046677">
    <property type="term" value="P:response to antibiotic"/>
    <property type="evidence" value="ECO:0007669"/>
    <property type="project" value="UniProtKB-KW"/>
</dbReference>
<dbReference type="CDD" id="cd17329">
    <property type="entry name" value="MFS_MdtH_MDR_like"/>
    <property type="match status" value="1"/>
</dbReference>
<reference evidence="9 10" key="1">
    <citation type="submission" date="2019-11" db="EMBL/GenBank/DDBJ databases">
        <title>Escherichia alba sp. nov. isolated from the gut of plastic-eating superworms Zophobas atratus.</title>
        <authorList>
            <person name="Yang Y."/>
        </authorList>
    </citation>
    <scope>NUCLEOTIDE SEQUENCE [LARGE SCALE GENOMIC DNA]</scope>
    <source>
        <strain evidence="10">BIT-B35</strain>
    </source>
</reference>
<dbReference type="InterPro" id="IPR022855">
    <property type="entry name" value="Multidrug-R_MdtH"/>
</dbReference>
<dbReference type="PROSITE" id="PS50850">
    <property type="entry name" value="MFS"/>
    <property type="match status" value="1"/>
</dbReference>
<evidence type="ECO:0000256" key="6">
    <source>
        <dbReference type="ARBA" id="ARBA00023136"/>
    </source>
</evidence>
<dbReference type="OrthoDB" id="56516at2"/>
<dbReference type="HAMAP" id="MF_01529">
    <property type="entry name" value="MFS_MdtH"/>
    <property type="match status" value="1"/>
</dbReference>
<evidence type="ECO:0000256" key="1">
    <source>
        <dbReference type="ARBA" id="ARBA00004651"/>
    </source>
</evidence>
<organism evidence="9 10">
    <name type="scientific">Intestinirhabdus alba</name>
    <dbReference type="NCBI Taxonomy" id="2899544"/>
    <lineage>
        <taxon>Bacteria</taxon>
        <taxon>Pseudomonadati</taxon>
        <taxon>Pseudomonadota</taxon>
        <taxon>Gammaproteobacteria</taxon>
        <taxon>Enterobacterales</taxon>
        <taxon>Enterobacteriaceae</taxon>
        <taxon>Intestinirhabdus</taxon>
    </lineage>
</organism>
<dbReference type="InterPro" id="IPR011701">
    <property type="entry name" value="MFS"/>
</dbReference>
<dbReference type="InterPro" id="IPR020846">
    <property type="entry name" value="MFS_dom"/>
</dbReference>
<feature type="transmembrane region" description="Helical" evidence="7">
    <location>
        <begin position="12"/>
        <end position="35"/>
    </location>
</feature>
<sequence>MSHVSQARSLGKYFLLIDNMLVVLGFFVVFPLISIRFVDQMGWAAVLVGIALGLRQLIQQGLGIFGGAIADRFGAKPMIVTGMLMRAAGFATMGIAQDPWLLWFSCFLSGLGGTLFDPPRTALVVKLIRPAQRGRFFSLLMMQDSAGAVIGALLGSWLLQYDFRLVCAAGAALFVLCAAFNAWLLPAWKLSGVRTPVREGIGRVMRDRRFVTYVLTLAGYHMLSVQVMLMLPIMVNDIGGSPAPVKWMYAIEACLSLTLLYPIARWSEKRFRLEHRLMAGLLLMTLSMLPIGLASSLQQLFTLICTFYIGSIIAEPARETLSASLADARARGSYMGFSRLGLALGGALGYIGGGWLFDLGKLLRQPELPWLMLGAIGIATFFALGWQFSPKRPPRGMPEPGA</sequence>
<dbReference type="InterPro" id="IPR036259">
    <property type="entry name" value="MFS_trans_sf"/>
</dbReference>
<comment type="similarity">
    <text evidence="7">Belongs to the major facilitator superfamily. DHA1 family. MdtH (TC 2.A.1.2.21) subfamily.</text>
</comment>
<gene>
    <name evidence="7 9" type="primary">mdtH</name>
    <name evidence="9" type="ORF">GJV78_09940</name>
</gene>
<keyword evidence="5 7" id="KW-1133">Transmembrane helix</keyword>
<comment type="caution">
    <text evidence="7">Lacks conserved residue(s) required for the propagation of feature annotation.</text>
</comment>
<feature type="transmembrane region" description="Helical" evidence="7">
    <location>
        <begin position="276"/>
        <end position="294"/>
    </location>
</feature>
<accession>A0A6L6ILV2</accession>
<dbReference type="NCBIfam" id="NF008650">
    <property type="entry name" value="PRK11646.1"/>
    <property type="match status" value="1"/>
</dbReference>
<comment type="subcellular location">
    <subcellularLocation>
        <location evidence="1 7">Cell membrane</location>
        <topology evidence="1 7">Multi-pass membrane protein</topology>
    </subcellularLocation>
</comment>
<dbReference type="Proteomes" id="UP000477739">
    <property type="component" value="Unassembled WGS sequence"/>
</dbReference>
<keyword evidence="3 7" id="KW-1003">Cell membrane</keyword>
<feature type="transmembrane region" description="Helical" evidence="7">
    <location>
        <begin position="210"/>
        <end position="235"/>
    </location>
</feature>
<dbReference type="SUPFAM" id="SSF103473">
    <property type="entry name" value="MFS general substrate transporter"/>
    <property type="match status" value="1"/>
</dbReference>
<dbReference type="Pfam" id="PF07690">
    <property type="entry name" value="MFS_1"/>
    <property type="match status" value="2"/>
</dbReference>
<feature type="transmembrane region" description="Helical" evidence="7">
    <location>
        <begin position="100"/>
        <end position="116"/>
    </location>
</feature>
<comment type="caution">
    <text evidence="9">The sequence shown here is derived from an EMBL/GenBank/DDBJ whole genome shotgun (WGS) entry which is preliminary data.</text>
</comment>
<protein>
    <recommendedName>
        <fullName evidence="7">Multidrug resistance protein MdtH</fullName>
    </recommendedName>
</protein>
<evidence type="ECO:0000313" key="10">
    <source>
        <dbReference type="Proteomes" id="UP000477739"/>
    </source>
</evidence>
<feature type="transmembrane region" description="Helical" evidence="7">
    <location>
        <begin position="369"/>
        <end position="388"/>
    </location>
</feature>
<dbReference type="EMBL" id="WMJZ01000011">
    <property type="protein sequence ID" value="MTH46566.1"/>
    <property type="molecule type" value="Genomic_DNA"/>
</dbReference>
<dbReference type="PANTHER" id="PTHR23517:SF2">
    <property type="entry name" value="MULTIDRUG RESISTANCE PROTEIN MDTH"/>
    <property type="match status" value="1"/>
</dbReference>